<dbReference type="RefSeq" id="WP_276105273.1">
    <property type="nucleotide sequence ID" value="NZ_CP119629.1"/>
</dbReference>
<dbReference type="EMBL" id="CP119629">
    <property type="protein sequence ID" value="WES09546.1"/>
    <property type="molecule type" value="Genomic_DNA"/>
</dbReference>
<name>A0AAX3QL75_9BACI</name>
<protein>
    <submittedName>
        <fullName evidence="2">DUF4367 domain-containing protein</fullName>
    </submittedName>
</protein>
<organism evidence="2 3">
    <name type="scientific">Bacillus paranthracis</name>
    <dbReference type="NCBI Taxonomy" id="2026186"/>
    <lineage>
        <taxon>Bacteria</taxon>
        <taxon>Bacillati</taxon>
        <taxon>Bacillota</taxon>
        <taxon>Bacilli</taxon>
        <taxon>Bacillales</taxon>
        <taxon>Bacillaceae</taxon>
        <taxon>Bacillus</taxon>
        <taxon>Bacillus cereus group</taxon>
    </lineage>
</organism>
<dbReference type="Proteomes" id="UP001221092">
    <property type="component" value="Chromosome"/>
</dbReference>
<gene>
    <name evidence="2" type="ORF">P3K65_22120</name>
</gene>
<dbReference type="Pfam" id="PF14285">
    <property type="entry name" value="DUF4367"/>
    <property type="match status" value="1"/>
</dbReference>
<accession>A0AAX3QL75</accession>
<feature type="domain" description="DUF4367" evidence="1">
    <location>
        <begin position="2"/>
        <end position="57"/>
    </location>
</feature>
<proteinExistence type="predicted"/>
<dbReference type="InterPro" id="IPR025377">
    <property type="entry name" value="DUF4367"/>
</dbReference>
<sequence>MNGYKGYFEEWGNSGELDKKGELVTGGLLSWTQKGTYIQMNSTRISKEKMLEIARSMEAHKNE</sequence>
<reference evidence="2" key="1">
    <citation type="submission" date="2023-03" db="EMBL/GenBank/DDBJ databases">
        <authorList>
            <person name="Liu Z."/>
        </authorList>
    </citation>
    <scope>NUCLEOTIDE SEQUENCE</scope>
    <source>
        <strain evidence="2">Bc006</strain>
    </source>
</reference>
<evidence type="ECO:0000259" key="1">
    <source>
        <dbReference type="Pfam" id="PF14285"/>
    </source>
</evidence>
<dbReference type="AlphaFoldDB" id="A0AAX3QL75"/>
<evidence type="ECO:0000313" key="3">
    <source>
        <dbReference type="Proteomes" id="UP001221092"/>
    </source>
</evidence>
<evidence type="ECO:0000313" key="2">
    <source>
        <dbReference type="EMBL" id="WES09546.1"/>
    </source>
</evidence>